<dbReference type="InterPro" id="IPR043128">
    <property type="entry name" value="Rev_trsase/Diguanyl_cyclase"/>
</dbReference>
<dbReference type="Gene3D" id="3.20.20.450">
    <property type="entry name" value="EAL domain"/>
    <property type="match status" value="1"/>
</dbReference>
<sequence length="840" mass="91854">MSYVRFVNAPERHLTLVESGRLSVPTPCTGNRLVFDMTQLLPPGDGPPRALGRGPAFSTKKRTLLAIPVLGLVLLMVLWGVIGTRLSAERTSGFEDSANSAAILSSALEQHTVKAIHQIDQITRFTKFEFEKAPADFDLENAVRKGLVQSDVLLQVSVIGPDGQLRHSTGERLPNDVHSVPVDLSDREHFKYHVTHDTDTLYISKPILGRISMQWSLQFTRRLNDRDGHFAGVVVVSVDPRYFTTDFYNTAALGENGVIAVISDDGTVLARRTGSPDPKQRFSASGRYPPRMQLSGVIKDPLDNVLRIVSYRHIQGYPLGIMTGLSVRDELAAYRHTRNVYLLMTGFMSVAIIGFLLTAMLLIGKLMRREREMTILAETDILTGLPNRYQSLRLLRGQVGVPENVGQIALLMVGLDNFKTVNDSLGHAAGDQVLIKTAGRLSDIAARLSSDVFILARSGGDAFLIALKGPSVQDEATRLAEAIAEALQPPFNVRGIPFVLNASVGIALHMDADENEADLLKKADLAMYSAKEAGKACFQFYSPHLARRADRLMKWEQQLRVALAQKQFFVEYQPIFDLADRRVRGFETLLRWRHPEQGLILAGDFIPIAESTGLILPLGDFALDTACAQLALWRAQGYAALSLAVNVSSVQFWRGDLVDTVRRAIAKHGVPPSQLELEITETAMIEHPELVSEKITALKALGVRIALDDFGTGYSSLSYLHQFPVDTLKIDRSFVHAIPADRSVCSMISAIVGLAVSLGLAVVVEGVENDEQAAWLSRLGALDVQGFLFSRPLSALDASAILAQVGLSARALPALVHTAAPREPLKPADAAGDLPSLQLR</sequence>
<dbReference type="PANTHER" id="PTHR33121">
    <property type="entry name" value="CYCLIC DI-GMP PHOSPHODIESTERASE PDEF"/>
    <property type="match status" value="1"/>
</dbReference>
<feature type="domain" description="EAL" evidence="2">
    <location>
        <begin position="552"/>
        <end position="806"/>
    </location>
</feature>
<dbReference type="CDD" id="cd01948">
    <property type="entry name" value="EAL"/>
    <property type="match status" value="1"/>
</dbReference>
<comment type="caution">
    <text evidence="4">The sequence shown here is derived from an EMBL/GenBank/DDBJ whole genome shotgun (WGS) entry which is preliminary data.</text>
</comment>
<dbReference type="Proteomes" id="UP001082899">
    <property type="component" value="Unassembled WGS sequence"/>
</dbReference>
<feature type="domain" description="GGDEF" evidence="3">
    <location>
        <begin position="406"/>
        <end position="543"/>
    </location>
</feature>
<dbReference type="InterPro" id="IPR035919">
    <property type="entry name" value="EAL_sf"/>
</dbReference>
<dbReference type="PANTHER" id="PTHR33121:SF79">
    <property type="entry name" value="CYCLIC DI-GMP PHOSPHODIESTERASE PDED-RELATED"/>
    <property type="match status" value="1"/>
</dbReference>
<dbReference type="NCBIfam" id="TIGR00254">
    <property type="entry name" value="GGDEF"/>
    <property type="match status" value="1"/>
</dbReference>
<dbReference type="CDD" id="cd12915">
    <property type="entry name" value="PDC2_DGC_like"/>
    <property type="match status" value="1"/>
</dbReference>
<dbReference type="SMART" id="SM00052">
    <property type="entry name" value="EAL"/>
    <property type="match status" value="1"/>
</dbReference>
<protein>
    <submittedName>
        <fullName evidence="4">EAL domain-containing protein</fullName>
    </submittedName>
</protein>
<dbReference type="SMART" id="SM00267">
    <property type="entry name" value="GGDEF"/>
    <property type="match status" value="1"/>
</dbReference>
<keyword evidence="5" id="KW-1185">Reference proteome</keyword>
<dbReference type="InterPro" id="IPR029787">
    <property type="entry name" value="Nucleotide_cyclase"/>
</dbReference>
<keyword evidence="1" id="KW-0472">Membrane</keyword>
<dbReference type="Gene3D" id="3.30.450.20">
    <property type="entry name" value="PAS domain"/>
    <property type="match status" value="2"/>
</dbReference>
<proteinExistence type="predicted"/>
<feature type="transmembrane region" description="Helical" evidence="1">
    <location>
        <begin position="63"/>
        <end position="82"/>
    </location>
</feature>
<gene>
    <name evidence="4" type="ORF">OVY01_15550</name>
</gene>
<dbReference type="EMBL" id="JAPMXC010000005">
    <property type="protein sequence ID" value="MCY0388598.1"/>
    <property type="molecule type" value="Genomic_DNA"/>
</dbReference>
<dbReference type="PROSITE" id="PS50883">
    <property type="entry name" value="EAL"/>
    <property type="match status" value="1"/>
</dbReference>
<keyword evidence="1" id="KW-0812">Transmembrane</keyword>
<dbReference type="Pfam" id="PF00563">
    <property type="entry name" value="EAL"/>
    <property type="match status" value="1"/>
</dbReference>
<dbReference type="Gene3D" id="3.30.70.270">
    <property type="match status" value="1"/>
</dbReference>
<dbReference type="CDD" id="cd12914">
    <property type="entry name" value="PDC1_DGC_like"/>
    <property type="match status" value="1"/>
</dbReference>
<dbReference type="InterPro" id="IPR050706">
    <property type="entry name" value="Cyclic-di-GMP_PDE-like"/>
</dbReference>
<evidence type="ECO:0000313" key="4">
    <source>
        <dbReference type="EMBL" id="MCY0388598.1"/>
    </source>
</evidence>
<evidence type="ECO:0000259" key="2">
    <source>
        <dbReference type="PROSITE" id="PS50883"/>
    </source>
</evidence>
<dbReference type="SUPFAM" id="SSF55073">
    <property type="entry name" value="Nucleotide cyclase"/>
    <property type="match status" value="1"/>
</dbReference>
<dbReference type="InterPro" id="IPR000160">
    <property type="entry name" value="GGDEF_dom"/>
</dbReference>
<organism evidence="4 5">
    <name type="scientific">Robbsia betulipollinis</name>
    <dbReference type="NCBI Taxonomy" id="2981849"/>
    <lineage>
        <taxon>Bacteria</taxon>
        <taxon>Pseudomonadati</taxon>
        <taxon>Pseudomonadota</taxon>
        <taxon>Betaproteobacteria</taxon>
        <taxon>Burkholderiales</taxon>
        <taxon>Burkholderiaceae</taxon>
        <taxon>Robbsia</taxon>
    </lineage>
</organism>
<name>A0ABT3ZPW1_9BURK</name>
<dbReference type="PROSITE" id="PS50887">
    <property type="entry name" value="GGDEF"/>
    <property type="match status" value="1"/>
</dbReference>
<dbReference type="InterPro" id="IPR001633">
    <property type="entry name" value="EAL_dom"/>
</dbReference>
<feature type="transmembrane region" description="Helical" evidence="1">
    <location>
        <begin position="340"/>
        <end position="363"/>
    </location>
</feature>
<accession>A0ABT3ZPW1</accession>
<dbReference type="CDD" id="cd01949">
    <property type="entry name" value="GGDEF"/>
    <property type="match status" value="1"/>
</dbReference>
<dbReference type="Pfam" id="PF00990">
    <property type="entry name" value="GGDEF"/>
    <property type="match status" value="1"/>
</dbReference>
<evidence type="ECO:0000256" key="1">
    <source>
        <dbReference type="SAM" id="Phobius"/>
    </source>
</evidence>
<evidence type="ECO:0000259" key="3">
    <source>
        <dbReference type="PROSITE" id="PS50887"/>
    </source>
</evidence>
<keyword evidence="1" id="KW-1133">Transmembrane helix</keyword>
<evidence type="ECO:0000313" key="5">
    <source>
        <dbReference type="Proteomes" id="UP001082899"/>
    </source>
</evidence>
<reference evidence="4" key="1">
    <citation type="submission" date="2022-11" db="EMBL/GenBank/DDBJ databases">
        <title>Robbsia betulipollinis sp. nov., isolated from pollen of birch (Betula pendula).</title>
        <authorList>
            <person name="Shi H."/>
            <person name="Ambika Manirajan B."/>
            <person name="Ratering S."/>
            <person name="Geissler-Plaum R."/>
            <person name="Schnell S."/>
        </authorList>
    </citation>
    <scope>NUCLEOTIDE SEQUENCE</scope>
    <source>
        <strain evidence="4">Bb-Pol-6</strain>
    </source>
</reference>
<dbReference type="SUPFAM" id="SSF141868">
    <property type="entry name" value="EAL domain-like"/>
    <property type="match status" value="1"/>
</dbReference>